<dbReference type="eggNOG" id="KOG1670">
    <property type="taxonomic scope" value="Eukaryota"/>
</dbReference>
<keyword evidence="10" id="KW-1185">Reference proteome</keyword>
<reference evidence="9 10" key="1">
    <citation type="journal article" date="2007" name="Nature">
        <title>Evolution of genes and genomes on the Drosophila phylogeny.</title>
        <authorList>
            <consortium name="Drosophila 12 Genomes Consortium"/>
            <person name="Clark A.G."/>
            <person name="Eisen M.B."/>
            <person name="Smith D.R."/>
            <person name="Bergman C.M."/>
            <person name="Oliver B."/>
            <person name="Markow T.A."/>
            <person name="Kaufman T.C."/>
            <person name="Kellis M."/>
            <person name="Gelbart W."/>
            <person name="Iyer V.N."/>
            <person name="Pollard D.A."/>
            <person name="Sackton T.B."/>
            <person name="Larracuente A.M."/>
            <person name="Singh N.D."/>
            <person name="Abad J.P."/>
            <person name="Abt D.N."/>
            <person name="Adryan B."/>
            <person name="Aguade M."/>
            <person name="Akashi H."/>
            <person name="Anderson W.W."/>
            <person name="Aquadro C.F."/>
            <person name="Ardell D.H."/>
            <person name="Arguello R."/>
            <person name="Artieri C.G."/>
            <person name="Barbash D.A."/>
            <person name="Barker D."/>
            <person name="Barsanti P."/>
            <person name="Batterham P."/>
            <person name="Batzoglou S."/>
            <person name="Begun D."/>
            <person name="Bhutkar A."/>
            <person name="Blanco E."/>
            <person name="Bosak S.A."/>
            <person name="Bradley R.K."/>
            <person name="Brand A.D."/>
            <person name="Brent M.R."/>
            <person name="Brooks A.N."/>
            <person name="Brown R.H."/>
            <person name="Butlin R.K."/>
            <person name="Caggese C."/>
            <person name="Calvi B.R."/>
            <person name="Bernardo de Carvalho A."/>
            <person name="Caspi A."/>
            <person name="Castrezana S."/>
            <person name="Celniker S.E."/>
            <person name="Chang J.L."/>
            <person name="Chapple C."/>
            <person name="Chatterji S."/>
            <person name="Chinwalla A."/>
            <person name="Civetta A."/>
            <person name="Clifton S.W."/>
            <person name="Comeron J.M."/>
            <person name="Costello J.C."/>
            <person name="Coyne J.A."/>
            <person name="Daub J."/>
            <person name="David R.G."/>
            <person name="Delcher A.L."/>
            <person name="Delehaunty K."/>
            <person name="Do C.B."/>
            <person name="Ebling H."/>
            <person name="Edwards K."/>
            <person name="Eickbush T."/>
            <person name="Evans J.D."/>
            <person name="Filipski A."/>
            <person name="Findeiss S."/>
            <person name="Freyhult E."/>
            <person name="Fulton L."/>
            <person name="Fulton R."/>
            <person name="Garcia A.C."/>
            <person name="Gardiner A."/>
            <person name="Garfield D.A."/>
            <person name="Garvin B.E."/>
            <person name="Gibson G."/>
            <person name="Gilbert D."/>
            <person name="Gnerre S."/>
            <person name="Godfrey J."/>
            <person name="Good R."/>
            <person name="Gotea V."/>
            <person name="Gravely B."/>
            <person name="Greenberg A.J."/>
            <person name="Griffiths-Jones S."/>
            <person name="Gross S."/>
            <person name="Guigo R."/>
            <person name="Gustafson E.A."/>
            <person name="Haerty W."/>
            <person name="Hahn M.W."/>
            <person name="Halligan D.L."/>
            <person name="Halpern A.L."/>
            <person name="Halter G.M."/>
            <person name="Han M.V."/>
            <person name="Heger A."/>
            <person name="Hillier L."/>
            <person name="Hinrichs A.S."/>
            <person name="Holmes I."/>
            <person name="Hoskins R.A."/>
            <person name="Hubisz M.J."/>
            <person name="Hultmark D."/>
            <person name="Huntley M.A."/>
            <person name="Jaffe D.B."/>
            <person name="Jagadeeshan S."/>
            <person name="Jeck W.R."/>
            <person name="Johnson J."/>
            <person name="Jones C.D."/>
            <person name="Jordan W.C."/>
            <person name="Karpen G.H."/>
            <person name="Kataoka E."/>
            <person name="Keightley P.D."/>
            <person name="Kheradpour P."/>
            <person name="Kirkness E.F."/>
            <person name="Koerich L.B."/>
            <person name="Kristiansen K."/>
            <person name="Kudrna D."/>
            <person name="Kulathinal R.J."/>
            <person name="Kumar S."/>
            <person name="Kwok R."/>
            <person name="Lander E."/>
            <person name="Langley C.H."/>
            <person name="Lapoint R."/>
            <person name="Lazzaro B.P."/>
            <person name="Lee S.J."/>
            <person name="Levesque L."/>
            <person name="Li R."/>
            <person name="Lin C.F."/>
            <person name="Lin M.F."/>
            <person name="Lindblad-Toh K."/>
            <person name="Llopart A."/>
            <person name="Long M."/>
            <person name="Low L."/>
            <person name="Lozovsky E."/>
            <person name="Lu J."/>
            <person name="Luo M."/>
            <person name="Machado C.A."/>
            <person name="Makalowski W."/>
            <person name="Marzo M."/>
            <person name="Matsuda M."/>
            <person name="Matzkin L."/>
            <person name="McAllister B."/>
            <person name="McBride C.S."/>
            <person name="McKernan B."/>
            <person name="McKernan K."/>
            <person name="Mendez-Lago M."/>
            <person name="Minx P."/>
            <person name="Mollenhauer M.U."/>
            <person name="Montooth K."/>
            <person name="Mount S.M."/>
            <person name="Mu X."/>
            <person name="Myers E."/>
            <person name="Negre B."/>
            <person name="Newfeld S."/>
            <person name="Nielsen R."/>
            <person name="Noor M.A."/>
            <person name="O'Grady P."/>
            <person name="Pachter L."/>
            <person name="Papaceit M."/>
            <person name="Parisi M.J."/>
            <person name="Parisi M."/>
            <person name="Parts L."/>
            <person name="Pedersen J.S."/>
            <person name="Pesole G."/>
            <person name="Phillippy A.M."/>
            <person name="Ponting C.P."/>
            <person name="Pop M."/>
            <person name="Porcelli D."/>
            <person name="Powell J.R."/>
            <person name="Prohaska S."/>
            <person name="Pruitt K."/>
            <person name="Puig M."/>
            <person name="Quesneville H."/>
            <person name="Ram K.R."/>
            <person name="Rand D."/>
            <person name="Rasmussen M.D."/>
            <person name="Reed L.K."/>
            <person name="Reenan R."/>
            <person name="Reily A."/>
            <person name="Remington K.A."/>
            <person name="Rieger T.T."/>
            <person name="Ritchie M.G."/>
            <person name="Robin C."/>
            <person name="Rogers Y.H."/>
            <person name="Rohde C."/>
            <person name="Rozas J."/>
            <person name="Rubenfield M.J."/>
            <person name="Ruiz A."/>
            <person name="Russo S."/>
            <person name="Salzberg S.L."/>
            <person name="Sanchez-Gracia A."/>
            <person name="Saranga D.J."/>
            <person name="Sato H."/>
            <person name="Schaeffer S.W."/>
            <person name="Schatz M.C."/>
            <person name="Schlenke T."/>
            <person name="Schwartz R."/>
            <person name="Segarra C."/>
            <person name="Singh R.S."/>
            <person name="Sirot L."/>
            <person name="Sirota M."/>
            <person name="Sisneros N.B."/>
            <person name="Smith C.D."/>
            <person name="Smith T.F."/>
            <person name="Spieth J."/>
            <person name="Stage D.E."/>
            <person name="Stark A."/>
            <person name="Stephan W."/>
            <person name="Strausberg R.L."/>
            <person name="Strempel S."/>
            <person name="Sturgill D."/>
            <person name="Sutton G."/>
            <person name="Sutton G.G."/>
            <person name="Tao W."/>
            <person name="Teichmann S."/>
            <person name="Tobari Y.N."/>
            <person name="Tomimura Y."/>
            <person name="Tsolas J.M."/>
            <person name="Valente V.L."/>
            <person name="Venter E."/>
            <person name="Venter J.C."/>
            <person name="Vicario S."/>
            <person name="Vieira F.G."/>
            <person name="Vilella A.J."/>
            <person name="Villasante A."/>
            <person name="Walenz B."/>
            <person name="Wang J."/>
            <person name="Wasserman M."/>
            <person name="Watts T."/>
            <person name="Wilson D."/>
            <person name="Wilson R.K."/>
            <person name="Wing R.A."/>
            <person name="Wolfner M.F."/>
            <person name="Wong A."/>
            <person name="Wong G.K."/>
            <person name="Wu C.I."/>
            <person name="Wu G."/>
            <person name="Yamamoto D."/>
            <person name="Yang H.P."/>
            <person name="Yang S.P."/>
            <person name="Yorke J.A."/>
            <person name="Yoshida K."/>
            <person name="Zdobnov E."/>
            <person name="Zhang P."/>
            <person name="Zhang Y."/>
            <person name="Zimin A.V."/>
            <person name="Baldwin J."/>
            <person name="Abdouelleil A."/>
            <person name="Abdulkadir J."/>
            <person name="Abebe A."/>
            <person name="Abera B."/>
            <person name="Abreu J."/>
            <person name="Acer S.C."/>
            <person name="Aftuck L."/>
            <person name="Alexander A."/>
            <person name="An P."/>
            <person name="Anderson E."/>
            <person name="Anderson S."/>
            <person name="Arachi H."/>
            <person name="Azer M."/>
            <person name="Bachantsang P."/>
            <person name="Barry A."/>
            <person name="Bayul T."/>
            <person name="Berlin A."/>
            <person name="Bessette D."/>
            <person name="Bloom T."/>
            <person name="Blye J."/>
            <person name="Boguslavskiy L."/>
            <person name="Bonnet C."/>
            <person name="Boukhgalter B."/>
            <person name="Bourzgui I."/>
            <person name="Brown A."/>
            <person name="Cahill P."/>
            <person name="Channer S."/>
            <person name="Cheshatsang Y."/>
            <person name="Chuda L."/>
            <person name="Citroen M."/>
            <person name="Collymore A."/>
            <person name="Cooke P."/>
            <person name="Costello M."/>
            <person name="D'Aco K."/>
            <person name="Daza R."/>
            <person name="De Haan G."/>
            <person name="DeGray S."/>
            <person name="DeMaso C."/>
            <person name="Dhargay N."/>
            <person name="Dooley K."/>
            <person name="Dooley E."/>
            <person name="Doricent M."/>
            <person name="Dorje P."/>
            <person name="Dorjee K."/>
            <person name="Dupes A."/>
            <person name="Elong R."/>
            <person name="Falk J."/>
            <person name="Farina A."/>
            <person name="Faro S."/>
            <person name="Ferguson D."/>
            <person name="Fisher S."/>
            <person name="Foley C.D."/>
            <person name="Franke A."/>
            <person name="Friedrich D."/>
            <person name="Gadbois L."/>
            <person name="Gearin G."/>
            <person name="Gearin C.R."/>
            <person name="Giannoukos G."/>
            <person name="Goode T."/>
            <person name="Graham J."/>
            <person name="Grandbois E."/>
            <person name="Grewal S."/>
            <person name="Gyaltsen K."/>
            <person name="Hafez N."/>
            <person name="Hagos B."/>
            <person name="Hall J."/>
            <person name="Henson C."/>
            <person name="Hollinger A."/>
            <person name="Honan T."/>
            <person name="Huard M.D."/>
            <person name="Hughes L."/>
            <person name="Hurhula B."/>
            <person name="Husby M.E."/>
            <person name="Kamat A."/>
            <person name="Kanga B."/>
            <person name="Kashin S."/>
            <person name="Khazanovich D."/>
            <person name="Kisner P."/>
            <person name="Lance K."/>
            <person name="Lara M."/>
            <person name="Lee W."/>
            <person name="Lennon N."/>
            <person name="Letendre F."/>
            <person name="LeVine R."/>
            <person name="Lipovsky A."/>
            <person name="Liu X."/>
            <person name="Liu J."/>
            <person name="Liu S."/>
            <person name="Lokyitsang T."/>
            <person name="Lokyitsang Y."/>
            <person name="Lubonja R."/>
            <person name="Lui A."/>
            <person name="MacDonald P."/>
            <person name="Magnisalis V."/>
            <person name="Maru K."/>
            <person name="Matthews C."/>
            <person name="McCusker W."/>
            <person name="McDonough S."/>
            <person name="Mehta T."/>
            <person name="Meldrim J."/>
            <person name="Meneus L."/>
            <person name="Mihai O."/>
            <person name="Mihalev A."/>
            <person name="Mihova T."/>
            <person name="Mittelman R."/>
            <person name="Mlenga V."/>
            <person name="Montmayeur A."/>
            <person name="Mulrain L."/>
            <person name="Navidi A."/>
            <person name="Naylor J."/>
            <person name="Negash T."/>
            <person name="Nguyen T."/>
            <person name="Nguyen N."/>
            <person name="Nicol R."/>
            <person name="Norbu C."/>
            <person name="Norbu N."/>
            <person name="Novod N."/>
            <person name="O'Neill B."/>
            <person name="Osman S."/>
            <person name="Markiewicz E."/>
            <person name="Oyono O.L."/>
            <person name="Patti C."/>
            <person name="Phunkhang P."/>
            <person name="Pierre F."/>
            <person name="Priest M."/>
            <person name="Raghuraman S."/>
            <person name="Rege F."/>
            <person name="Reyes R."/>
            <person name="Rise C."/>
            <person name="Rogov P."/>
            <person name="Ross K."/>
            <person name="Ryan E."/>
            <person name="Settipalli S."/>
            <person name="Shea T."/>
            <person name="Sherpa N."/>
            <person name="Shi L."/>
            <person name="Shih D."/>
            <person name="Sparrow T."/>
            <person name="Spaulding J."/>
            <person name="Stalker J."/>
            <person name="Stange-Thomann N."/>
            <person name="Stavropoulos S."/>
            <person name="Stone C."/>
            <person name="Strader C."/>
            <person name="Tesfaye S."/>
            <person name="Thomson T."/>
            <person name="Thoulutsang Y."/>
            <person name="Thoulutsang D."/>
            <person name="Topham K."/>
            <person name="Topping I."/>
            <person name="Tsamla T."/>
            <person name="Vassiliev H."/>
            <person name="Vo A."/>
            <person name="Wangchuk T."/>
            <person name="Wangdi T."/>
            <person name="Weiand M."/>
            <person name="Wilkinson J."/>
            <person name="Wilson A."/>
            <person name="Yadav S."/>
            <person name="Young G."/>
            <person name="Yu Q."/>
            <person name="Zembek L."/>
            <person name="Zhong D."/>
            <person name="Zimmer A."/>
            <person name="Zwirko Z."/>
            <person name="Jaffe D.B."/>
            <person name="Alvarez P."/>
            <person name="Brockman W."/>
            <person name="Butler J."/>
            <person name="Chin C."/>
            <person name="Gnerre S."/>
            <person name="Grabherr M."/>
            <person name="Kleber M."/>
            <person name="Mauceli E."/>
            <person name="MacCallum I."/>
        </authorList>
    </citation>
    <scope>NUCLEOTIDE SEQUENCE [LARGE SCALE GENOMIC DNA]</scope>
    <source>
        <strain evidence="9 10">TSC#14021-0224.01</strain>
    </source>
</reference>
<dbReference type="InterPro" id="IPR023398">
    <property type="entry name" value="TIF_eIF4e-like"/>
</dbReference>
<feature type="region of interest" description="Disordered" evidence="8">
    <location>
        <begin position="41"/>
        <end position="171"/>
    </location>
</feature>
<feature type="compositionally biased region" description="Acidic residues" evidence="8">
    <location>
        <begin position="247"/>
        <end position="265"/>
    </location>
</feature>
<evidence type="ECO:0000313" key="10">
    <source>
        <dbReference type="Proteomes" id="UP000008711"/>
    </source>
</evidence>
<feature type="compositionally biased region" description="Low complexity" evidence="8">
    <location>
        <begin position="45"/>
        <end position="60"/>
    </location>
</feature>
<dbReference type="AlphaFoldDB" id="B3P9E1"/>
<dbReference type="EMBL" id="CH954183">
    <property type="protein sequence ID" value="EDV45437.2"/>
    <property type="molecule type" value="Genomic_DNA"/>
</dbReference>
<dbReference type="GO" id="GO:0016281">
    <property type="term" value="C:eukaryotic translation initiation factor 4F complex"/>
    <property type="evidence" value="ECO:0007669"/>
    <property type="project" value="TreeGrafter"/>
</dbReference>
<reference evidence="9 10" key="2">
    <citation type="journal article" date="2008" name="Bioinformatics">
        <title>Assembly reconciliation.</title>
        <authorList>
            <person name="Zimin A.V."/>
            <person name="Smith D.R."/>
            <person name="Sutton G."/>
            <person name="Yorke J.A."/>
        </authorList>
    </citation>
    <scope>NUCLEOTIDE SEQUENCE [LARGE SCALE GENOMIC DNA]</scope>
    <source>
        <strain evidence="9 10">TSC#14021-0224.01</strain>
    </source>
</reference>
<name>B3P9E1_DROER</name>
<evidence type="ECO:0000256" key="1">
    <source>
        <dbReference type="ARBA" id="ARBA00009860"/>
    </source>
</evidence>
<protein>
    <recommendedName>
        <fullName evidence="6">eIF-4F 25 kDa subunit</fullName>
    </recommendedName>
</protein>
<dbReference type="PANTHER" id="PTHR11960">
    <property type="entry name" value="EUKARYOTIC TRANSLATION INITIATION FACTOR 4E RELATED"/>
    <property type="match status" value="1"/>
</dbReference>
<dbReference type="GO" id="GO:0000340">
    <property type="term" value="F:RNA 7-methylguanosine cap binding"/>
    <property type="evidence" value="ECO:0007669"/>
    <property type="project" value="UniProtKB-ARBA"/>
</dbReference>
<evidence type="ECO:0000256" key="3">
    <source>
        <dbReference type="ARBA" id="ARBA00022845"/>
    </source>
</evidence>
<evidence type="ECO:0000256" key="6">
    <source>
        <dbReference type="ARBA" id="ARBA00032656"/>
    </source>
</evidence>
<keyword evidence="3" id="KW-0810">Translation regulation</keyword>
<dbReference type="HOGENOM" id="CLU_650958_0_0_1"/>
<dbReference type="Proteomes" id="UP000008711">
    <property type="component" value="Unassembled WGS sequence"/>
</dbReference>
<comment type="similarity">
    <text evidence="1 7">Belongs to the eukaryotic initiation factor 4E family.</text>
</comment>
<dbReference type="OrthoDB" id="590761at2759"/>
<evidence type="ECO:0000256" key="5">
    <source>
        <dbReference type="ARBA" id="ARBA00022917"/>
    </source>
</evidence>
<evidence type="ECO:0000256" key="7">
    <source>
        <dbReference type="RuleBase" id="RU004374"/>
    </source>
</evidence>
<keyword evidence="4 7" id="KW-0694">RNA-binding</keyword>
<evidence type="ECO:0000313" key="9">
    <source>
        <dbReference type="EMBL" id="EDV45437.2"/>
    </source>
</evidence>
<dbReference type="Gene3D" id="3.30.760.10">
    <property type="entry name" value="RNA Cap, Translation Initiation Factor Eif4e"/>
    <property type="match status" value="1"/>
</dbReference>
<feature type="compositionally biased region" description="Basic residues" evidence="8">
    <location>
        <begin position="86"/>
        <end position="97"/>
    </location>
</feature>
<feature type="compositionally biased region" description="Basic and acidic residues" evidence="8">
    <location>
        <begin position="113"/>
        <end position="171"/>
    </location>
</feature>
<evidence type="ECO:0000256" key="8">
    <source>
        <dbReference type="SAM" id="MobiDB-lite"/>
    </source>
</evidence>
<dbReference type="Pfam" id="PF01652">
    <property type="entry name" value="IF4E"/>
    <property type="match status" value="1"/>
</dbReference>
<gene>
    <name evidence="9" type="primary">Dere\GG12718</name>
    <name evidence="9" type="synonym">dere_GLEANR_12782</name>
    <name evidence="9" type="synonym">eIF4E-7</name>
    <name evidence="9" type="synonym">GG12718</name>
    <name evidence="9" type="ORF">Dere_GG12718</name>
</gene>
<dbReference type="GO" id="GO:0006417">
    <property type="term" value="P:regulation of translation"/>
    <property type="evidence" value="ECO:0007669"/>
    <property type="project" value="UniProtKB-KW"/>
</dbReference>
<dbReference type="PANTHER" id="PTHR11960:SF8">
    <property type="entry name" value="EUKARYOTIC TRANSLATION INITIATION FACTOR 4E1-RELATED"/>
    <property type="match status" value="1"/>
</dbReference>
<organism evidence="9 10">
    <name type="scientific">Drosophila erecta</name>
    <name type="common">Fruit fly</name>
    <dbReference type="NCBI Taxonomy" id="7220"/>
    <lineage>
        <taxon>Eukaryota</taxon>
        <taxon>Metazoa</taxon>
        <taxon>Ecdysozoa</taxon>
        <taxon>Arthropoda</taxon>
        <taxon>Hexapoda</taxon>
        <taxon>Insecta</taxon>
        <taxon>Pterygota</taxon>
        <taxon>Neoptera</taxon>
        <taxon>Endopterygota</taxon>
        <taxon>Diptera</taxon>
        <taxon>Brachycera</taxon>
        <taxon>Muscomorpha</taxon>
        <taxon>Ephydroidea</taxon>
        <taxon>Drosophilidae</taxon>
        <taxon>Drosophila</taxon>
        <taxon>Sophophora</taxon>
    </lineage>
</organism>
<sequence>MFPNNFYTMKNFANPKTIFKSCANNEDYTTQSLQKVAAPTDGNQTVAAAPQSAAVPQSTALTQPAKTQEPAKNAPKKTTPSEPTRQGKKNKKGKKNQKNVPRTPSQTSKSSGSHKESGKNQAKDGKSPGKEAKEKGKGEEKEKVQQKEKKPEQRKVQEQSIRSPRDKKNVFEKKLLEEKLIEKKEQEQIVSEQKLLEQKIERQLSEQKLLGTRLEPRIYQVKDDDAVIPFADSPEYLSLSDVSDVSDVSDDDLTTGPEDDEPLEPEDPHHPLNSQWTLWYLENDRTKSWEDMLHEVTSFDTVENFWSLVSHIKPPSDLKVGSDYCLFKKGIRPMWEDEANIHGGRWVISLNKNTKLDLDNFWMDSMLCLIGETCEHSNELCGAVVNIRGKTNKISIWTADGANEAGVLEIGRVLREGLRMDSVYVLKYQLHKDTKVKQGSTVKSIYTL</sequence>
<dbReference type="SUPFAM" id="SSF55418">
    <property type="entry name" value="eIF4e-like"/>
    <property type="match status" value="1"/>
</dbReference>
<feature type="region of interest" description="Disordered" evidence="8">
    <location>
        <begin position="241"/>
        <end position="270"/>
    </location>
</feature>
<dbReference type="InterPro" id="IPR001040">
    <property type="entry name" value="TIF_eIF_4E"/>
</dbReference>
<evidence type="ECO:0000256" key="2">
    <source>
        <dbReference type="ARBA" id="ARBA00022540"/>
    </source>
</evidence>
<evidence type="ECO:0000256" key="4">
    <source>
        <dbReference type="ARBA" id="ARBA00022884"/>
    </source>
</evidence>
<proteinExistence type="inferred from homology"/>
<dbReference type="InterPro" id="IPR019770">
    <property type="entry name" value="TIF_eIF_4E_CS"/>
</dbReference>
<keyword evidence="5 7" id="KW-0648">Protein biosynthesis</keyword>
<dbReference type="PROSITE" id="PS00813">
    <property type="entry name" value="IF4E"/>
    <property type="match status" value="1"/>
</dbReference>
<dbReference type="GO" id="GO:0003743">
    <property type="term" value="F:translation initiation factor activity"/>
    <property type="evidence" value="ECO:0007669"/>
    <property type="project" value="UniProtKB-KW"/>
</dbReference>
<keyword evidence="2 7" id="KW-0396">Initiation factor</keyword>
<accession>B3P9E1</accession>